<feature type="region of interest" description="Disordered" evidence="2">
    <location>
        <begin position="85"/>
        <end position="199"/>
    </location>
</feature>
<dbReference type="PANTHER" id="PTHR13335">
    <property type="entry name" value="TARGET OF RAPAMYCIN COMPLEX 2 SUBUNIT MAPKAP1"/>
    <property type="match status" value="1"/>
</dbReference>
<evidence type="ECO:0000313" key="7">
    <source>
        <dbReference type="Proteomes" id="UP000182444"/>
    </source>
</evidence>
<dbReference type="Proteomes" id="UP000182444">
    <property type="component" value="Chromosome 1B"/>
</dbReference>
<dbReference type="GO" id="GO:0005886">
    <property type="term" value="C:plasma membrane"/>
    <property type="evidence" value="ECO:0007669"/>
    <property type="project" value="TreeGrafter"/>
</dbReference>
<comment type="similarity">
    <text evidence="1">Belongs to the SIN1 family.</text>
</comment>
<feature type="compositionally biased region" description="Polar residues" evidence="2">
    <location>
        <begin position="231"/>
        <end position="240"/>
    </location>
</feature>
<dbReference type="AlphaFoldDB" id="A0A1D8N7G3"/>
<sequence>MSLLQDPDYLITHLRAKYVDSIHDSVAPALVKPVPGYLRHDHSKDWQNESLTILLKAESPPVASSSLNEKALAYRRQKLRLDDMSDEDEDEMADDENHTNGGVIRLKRRNTQKRASGVPLAQSYMDSSDTYKQQDIMASGGFSGQYDDSNSSGDDDDFDEEESEDEAGGSGVLDVHQLTPRIDDHHSSDSSIMSSSEDDEEIIVVPSMTFDEGTSLSGDAYAAISSANVDSELDPQSSYIYPTDEQGLVVDSDDSDEHLEMPISKTNTKSSMPRATSTASVTTAGSSLSKTANSNTSWLSQRREPQRQTSVDVIPEPQSLKNRRRMSGVVPPRPRSNTTASLPAESTQKVDTKLFEKDFSRLQLVTERQHTSLLSSQIQDRSSTLDNPLDEYMSASGKATKKPLNIYMYMPSSACPDTPWEVSLLPDVTVSHAIGFALYKYSLNHLEPALTPAQCDANLWNCYMVEDGEVDEDIVLDRTTELSRYGEEFALVEATPSEYIENKKRTPNKFGVQAKTEASPGATGGVPVPIPPTMIIDDDSTTALPTTIERETVRLRIHLESTNTVTLNVDRGSYLAEVLETICKRRSCDTSLYTLALFGTKIIAPGDRTVEALQGHHELELLQKKYVSQSVGYIYPPKSQNPAAPIIPRGSAALFTHTGSVAGGALGKLSGKSLKHAPQNFLLGPSSPSDDLGSDAYQKYQVWRRQPMSFISKHEKVLAFDGEYIHIMPSDDKTKFETSKTSSFHVGRIIKCKQSRKVPSNFKIVVNKPSGPKRYDLEAVSVAQCVEIVTKIRHRCSAYVKSRNG</sequence>
<dbReference type="OMA" id="IKCKQSR"/>
<protein>
    <recommendedName>
        <fullName evidence="8">Target of rapamycin complex 2 subunit sin1</fullName>
    </recommendedName>
</protein>
<feature type="domain" description="SIN1-type PH" evidence="4">
    <location>
        <begin position="696"/>
        <end position="795"/>
    </location>
</feature>
<dbReference type="GO" id="GO:0005737">
    <property type="term" value="C:cytoplasm"/>
    <property type="evidence" value="ECO:0007669"/>
    <property type="project" value="TreeGrafter"/>
</dbReference>
<feature type="compositionally biased region" description="Low complexity" evidence="2">
    <location>
        <begin position="275"/>
        <end position="287"/>
    </location>
</feature>
<feature type="compositionally biased region" description="Polar residues" evidence="2">
    <location>
        <begin position="124"/>
        <end position="133"/>
    </location>
</feature>
<name>A0A1D8N7G3_YARLL</name>
<feature type="region of interest" description="Disordered" evidence="2">
    <location>
        <begin position="231"/>
        <end position="250"/>
    </location>
</feature>
<feature type="compositionally biased region" description="Polar residues" evidence="2">
    <location>
        <begin position="288"/>
        <end position="300"/>
    </location>
</feature>
<reference evidence="6 7" key="1">
    <citation type="journal article" date="2016" name="PLoS ONE">
        <title>Sequence Assembly of Yarrowia lipolytica Strain W29/CLIB89 Shows Transposable Element Diversity.</title>
        <authorList>
            <person name="Magnan C."/>
            <person name="Yu J."/>
            <person name="Chang I."/>
            <person name="Jahn E."/>
            <person name="Kanomata Y."/>
            <person name="Wu J."/>
            <person name="Zeller M."/>
            <person name="Oakes M."/>
            <person name="Baldi P."/>
            <person name="Sandmeyer S."/>
        </authorList>
    </citation>
    <scope>NUCLEOTIDE SEQUENCE [LARGE SCALE GENOMIC DNA]</scope>
    <source>
        <strain evidence="7">CLIB89(W29)</strain>
    </source>
</reference>
<accession>A0A1D8N7G3</accession>
<proteinExistence type="inferred from homology"/>
<feature type="compositionally biased region" description="Acidic residues" evidence="2">
    <location>
        <begin position="153"/>
        <end position="167"/>
    </location>
</feature>
<dbReference type="RefSeq" id="XP_500780.3">
    <property type="nucleotide sequence ID" value="XM_500780.3"/>
</dbReference>
<dbReference type="GO" id="GO:0038203">
    <property type="term" value="P:TORC2 signaling"/>
    <property type="evidence" value="ECO:0007669"/>
    <property type="project" value="TreeGrafter"/>
</dbReference>
<dbReference type="GeneID" id="2907508"/>
<dbReference type="eggNOG" id="KOG3739">
    <property type="taxonomic scope" value="Eukaryota"/>
</dbReference>
<evidence type="ECO:0000259" key="4">
    <source>
        <dbReference type="Pfam" id="PF16979"/>
    </source>
</evidence>
<dbReference type="GO" id="GO:0031932">
    <property type="term" value="C:TORC2 complex"/>
    <property type="evidence" value="ECO:0007669"/>
    <property type="project" value="InterPro"/>
</dbReference>
<gene>
    <name evidence="6" type="ORF">YALI1_B15742g</name>
</gene>
<dbReference type="VEuPathDB" id="FungiDB:YALI0_B11924g"/>
<dbReference type="Pfam" id="PF16979">
    <property type="entry name" value="SIN1_PH"/>
    <property type="match status" value="1"/>
</dbReference>
<evidence type="ECO:0000256" key="2">
    <source>
        <dbReference type="SAM" id="MobiDB-lite"/>
    </source>
</evidence>
<dbReference type="InterPro" id="IPR011993">
    <property type="entry name" value="PH-like_dom_sf"/>
</dbReference>
<dbReference type="GO" id="GO:0005546">
    <property type="term" value="F:phosphatidylinositol-4,5-bisphosphate binding"/>
    <property type="evidence" value="ECO:0007669"/>
    <property type="project" value="TreeGrafter"/>
</dbReference>
<dbReference type="EMBL" id="CP017554">
    <property type="protein sequence ID" value="AOW01577.1"/>
    <property type="molecule type" value="Genomic_DNA"/>
</dbReference>
<dbReference type="InterPro" id="IPR056385">
    <property type="entry name" value="UBL_AVO1/Sin1"/>
</dbReference>
<dbReference type="InterPro" id="IPR031567">
    <property type="entry name" value="CRIM_dom"/>
</dbReference>
<feature type="compositionally biased region" description="Polar residues" evidence="2">
    <location>
        <begin position="264"/>
        <end position="274"/>
    </location>
</feature>
<dbReference type="Pfam" id="PF23164">
    <property type="entry name" value="UBL_AVO1"/>
    <property type="match status" value="1"/>
</dbReference>
<dbReference type="VEuPathDB" id="FungiDB:YALI1_B15742g"/>
<dbReference type="InterPro" id="IPR031313">
    <property type="entry name" value="Sin1_PH_dom"/>
</dbReference>
<evidence type="ECO:0008006" key="8">
    <source>
        <dbReference type="Google" id="ProtNLM"/>
    </source>
</evidence>
<organism evidence="6 7">
    <name type="scientific">Yarrowia lipolytica</name>
    <name type="common">Candida lipolytica</name>
    <dbReference type="NCBI Taxonomy" id="4952"/>
    <lineage>
        <taxon>Eukaryota</taxon>
        <taxon>Fungi</taxon>
        <taxon>Dikarya</taxon>
        <taxon>Ascomycota</taxon>
        <taxon>Saccharomycotina</taxon>
        <taxon>Dipodascomycetes</taxon>
        <taxon>Dipodascales</taxon>
        <taxon>Dipodascales incertae sedis</taxon>
        <taxon>Yarrowia</taxon>
    </lineage>
</organism>
<feature type="compositionally biased region" description="Polar residues" evidence="2">
    <location>
        <begin position="335"/>
        <end position="347"/>
    </location>
</feature>
<dbReference type="Gene3D" id="2.30.29.30">
    <property type="entry name" value="Pleckstrin-homology domain (PH domain)/Phosphotyrosine-binding domain (PTB)"/>
    <property type="match status" value="1"/>
</dbReference>
<feature type="compositionally biased region" description="Acidic residues" evidence="2">
    <location>
        <begin position="85"/>
        <end position="94"/>
    </location>
</feature>
<evidence type="ECO:0000259" key="5">
    <source>
        <dbReference type="Pfam" id="PF23164"/>
    </source>
</evidence>
<dbReference type="PANTHER" id="PTHR13335:SF1">
    <property type="entry name" value="TARGET OF RAPAMYCIN COMPLEX 2 SUBUNIT MAPKAP1"/>
    <property type="match status" value="1"/>
</dbReference>
<feature type="domain" description="AVO1/Sin1 ubiquitin-like" evidence="5">
    <location>
        <begin position="560"/>
        <end position="627"/>
    </location>
</feature>
<feature type="domain" description="CRIM" evidence="3">
    <location>
        <begin position="371"/>
        <end position="503"/>
    </location>
</feature>
<evidence type="ECO:0000259" key="3">
    <source>
        <dbReference type="Pfam" id="PF16978"/>
    </source>
</evidence>
<dbReference type="InterPro" id="IPR008828">
    <property type="entry name" value="Sin1/Avo1"/>
</dbReference>
<dbReference type="KEGG" id="yli:2907508"/>
<feature type="region of interest" description="Disordered" evidence="2">
    <location>
        <begin position="258"/>
        <end position="348"/>
    </location>
</feature>
<evidence type="ECO:0000256" key="1">
    <source>
        <dbReference type="ARBA" id="ARBA00009407"/>
    </source>
</evidence>
<dbReference type="Pfam" id="PF16978">
    <property type="entry name" value="CRIM"/>
    <property type="match status" value="1"/>
</dbReference>
<evidence type="ECO:0000313" key="6">
    <source>
        <dbReference type="EMBL" id="AOW01577.1"/>
    </source>
</evidence>